<accession>A0AAJ1D3J5</accession>
<protein>
    <submittedName>
        <fullName evidence="1">Uncharacterized protein</fullName>
    </submittedName>
</protein>
<name>A0AAJ1D3J5_PANAN</name>
<proteinExistence type="predicted"/>
<reference evidence="1" key="1">
    <citation type="submission" date="2022-06" db="EMBL/GenBank/DDBJ databases">
        <title>Dynamics of rice microbiomes reveals core vertical transmitted seed endophytes.</title>
        <authorList>
            <person name="Liao K."/>
            <person name="Zhang X."/>
        </authorList>
    </citation>
    <scope>NUCLEOTIDE SEQUENCE</scope>
    <source>
        <strain evidence="1">JT1-17</strain>
    </source>
</reference>
<gene>
    <name evidence="1" type="ORF">NB703_004294</name>
</gene>
<dbReference type="EMBL" id="JANFVX010000025">
    <property type="protein sequence ID" value="MCW0346201.1"/>
    <property type="molecule type" value="Genomic_DNA"/>
</dbReference>
<dbReference type="AlphaFoldDB" id="A0AAJ1D3J5"/>
<comment type="caution">
    <text evidence="1">The sequence shown here is derived from an EMBL/GenBank/DDBJ whole genome shotgun (WGS) entry which is preliminary data.</text>
</comment>
<evidence type="ECO:0000313" key="2">
    <source>
        <dbReference type="Proteomes" id="UP001208888"/>
    </source>
</evidence>
<evidence type="ECO:0000313" key="1">
    <source>
        <dbReference type="EMBL" id="MCW0346201.1"/>
    </source>
</evidence>
<dbReference type="Proteomes" id="UP001208888">
    <property type="component" value="Unassembled WGS sequence"/>
</dbReference>
<sequence length="41" mass="4659">MTASGAVFFTLNEVNRLKILHAGYFTKKEGNKTDYNHQSVK</sequence>
<organism evidence="1 2">
    <name type="scientific">Pantoea ananas</name>
    <name type="common">Erwinia uredovora</name>
    <dbReference type="NCBI Taxonomy" id="553"/>
    <lineage>
        <taxon>Bacteria</taxon>
        <taxon>Pseudomonadati</taxon>
        <taxon>Pseudomonadota</taxon>
        <taxon>Gammaproteobacteria</taxon>
        <taxon>Enterobacterales</taxon>
        <taxon>Erwiniaceae</taxon>
        <taxon>Pantoea</taxon>
    </lineage>
</organism>